<evidence type="ECO:0000259" key="3">
    <source>
        <dbReference type="PROSITE" id="PS51462"/>
    </source>
</evidence>
<dbReference type="Proteomes" id="UP000315971">
    <property type="component" value="Unassembled WGS sequence"/>
</dbReference>
<dbReference type="AlphaFoldDB" id="A0A521D2V1"/>
<feature type="domain" description="Nudix hydrolase" evidence="3">
    <location>
        <begin position="34"/>
        <end position="182"/>
    </location>
</feature>
<dbReference type="PROSITE" id="PS00893">
    <property type="entry name" value="NUDIX_BOX"/>
    <property type="match status" value="1"/>
</dbReference>
<keyword evidence="1 4" id="KW-0378">Hydrolase</keyword>
<dbReference type="GO" id="GO:0006167">
    <property type="term" value="P:AMP biosynthetic process"/>
    <property type="evidence" value="ECO:0007669"/>
    <property type="project" value="TreeGrafter"/>
</dbReference>
<keyword evidence="5" id="KW-1185">Reference proteome</keyword>
<dbReference type="Pfam" id="PF00293">
    <property type="entry name" value="NUDIX"/>
    <property type="match status" value="1"/>
</dbReference>
<gene>
    <name evidence="4" type="ORF">SAMN06265350_105209</name>
</gene>
<keyword evidence="2" id="KW-0472">Membrane</keyword>
<dbReference type="GO" id="GO:0006754">
    <property type="term" value="P:ATP biosynthetic process"/>
    <property type="evidence" value="ECO:0007669"/>
    <property type="project" value="TreeGrafter"/>
</dbReference>
<dbReference type="SUPFAM" id="SSF55811">
    <property type="entry name" value="Nudix"/>
    <property type="match status" value="1"/>
</dbReference>
<dbReference type="EMBL" id="FXSZ01000005">
    <property type="protein sequence ID" value="SMO65972.1"/>
    <property type="molecule type" value="Genomic_DNA"/>
</dbReference>
<dbReference type="InterPro" id="IPR015797">
    <property type="entry name" value="NUDIX_hydrolase-like_dom_sf"/>
</dbReference>
<reference evidence="4 5" key="1">
    <citation type="submission" date="2017-05" db="EMBL/GenBank/DDBJ databases">
        <authorList>
            <person name="Varghese N."/>
            <person name="Submissions S."/>
        </authorList>
    </citation>
    <scope>NUCLEOTIDE SEQUENCE [LARGE SCALE GENOMIC DNA]</scope>
    <source>
        <strain evidence="4 5">DSM 21342</strain>
    </source>
</reference>
<dbReference type="InterPro" id="IPR051325">
    <property type="entry name" value="Nudix_hydrolase_domain"/>
</dbReference>
<feature type="transmembrane region" description="Helical" evidence="2">
    <location>
        <begin position="20"/>
        <end position="44"/>
    </location>
</feature>
<dbReference type="CDD" id="cd04662">
    <property type="entry name" value="NUDIX_Hydrolase"/>
    <property type="match status" value="1"/>
</dbReference>
<dbReference type="InterPro" id="IPR020084">
    <property type="entry name" value="NUDIX_hydrolase_CS"/>
</dbReference>
<evidence type="ECO:0000313" key="5">
    <source>
        <dbReference type="Proteomes" id="UP000315971"/>
    </source>
</evidence>
<name>A0A521D2V1_9SPHI</name>
<keyword evidence="2" id="KW-1133">Transmembrane helix</keyword>
<keyword evidence="2" id="KW-0812">Transmembrane</keyword>
<dbReference type="Gene3D" id="3.90.79.10">
    <property type="entry name" value="Nucleoside Triphosphate Pyrophosphohydrolase"/>
    <property type="match status" value="1"/>
</dbReference>
<evidence type="ECO:0000313" key="4">
    <source>
        <dbReference type="EMBL" id="SMO65972.1"/>
    </source>
</evidence>
<evidence type="ECO:0000256" key="2">
    <source>
        <dbReference type="SAM" id="Phobius"/>
    </source>
</evidence>
<accession>A0A521D2V1</accession>
<dbReference type="PROSITE" id="PS51462">
    <property type="entry name" value="NUDIX"/>
    <property type="match status" value="1"/>
</dbReference>
<sequence length="188" mass="21334">MPFFNDFSGKKLNQSLEKLALLIGLLIIITILFMPQKSAGILLYRFNKSSYEVLLVHPGGPFWSKKDLGAWSIPKGEFSEHEEPLSAARREFTEEIGMPVTGEFIQLTSVKQKGGKVIYAWALQGSINTEHIKCNTFEIEWPPKSGKKQEFPEIDKAEWFSFSEAKQKINPSQAAFIDELINRLNPTL</sequence>
<evidence type="ECO:0000256" key="1">
    <source>
        <dbReference type="ARBA" id="ARBA00022801"/>
    </source>
</evidence>
<proteinExistence type="predicted"/>
<dbReference type="InterPro" id="IPR000086">
    <property type="entry name" value="NUDIX_hydrolase_dom"/>
</dbReference>
<organism evidence="4 5">
    <name type="scientific">Solitalea koreensis</name>
    <dbReference type="NCBI Taxonomy" id="543615"/>
    <lineage>
        <taxon>Bacteria</taxon>
        <taxon>Pseudomonadati</taxon>
        <taxon>Bacteroidota</taxon>
        <taxon>Sphingobacteriia</taxon>
        <taxon>Sphingobacteriales</taxon>
        <taxon>Sphingobacteriaceae</taxon>
        <taxon>Solitalea</taxon>
    </lineage>
</organism>
<dbReference type="PANTHER" id="PTHR21340:SF7">
    <property type="entry name" value="NUDIX HYDROLASE DOMAIN-CONTAINING PROTEIN"/>
    <property type="match status" value="1"/>
</dbReference>
<protein>
    <submittedName>
        <fullName evidence="4">Predicted NTP pyrophosphohydrolase, NUDIX family</fullName>
    </submittedName>
</protein>
<dbReference type="GO" id="GO:0004081">
    <property type="term" value="F:bis(5'-nucleosyl)-tetraphosphatase (asymmetrical) activity"/>
    <property type="evidence" value="ECO:0007669"/>
    <property type="project" value="TreeGrafter"/>
</dbReference>
<dbReference type="PANTHER" id="PTHR21340">
    <property type="entry name" value="DIADENOSINE 5,5-P1,P4-TETRAPHOSPHATE PYROPHOSPHOHYDROLASE MUTT"/>
    <property type="match status" value="1"/>
</dbReference>